<evidence type="ECO:0000313" key="2">
    <source>
        <dbReference type="EMBL" id="PIY71619.1"/>
    </source>
</evidence>
<protein>
    <recommendedName>
        <fullName evidence="1">N-acetyltransferase domain-containing protein</fullName>
    </recommendedName>
</protein>
<gene>
    <name evidence="2" type="ORF">COY87_05225</name>
</gene>
<evidence type="ECO:0000259" key="1">
    <source>
        <dbReference type="PROSITE" id="PS51186"/>
    </source>
</evidence>
<organism evidence="2 3">
    <name type="scientific">Candidatus Roizmanbacteria bacterium CG_4_10_14_0_8_um_filter_33_9</name>
    <dbReference type="NCBI Taxonomy" id="1974826"/>
    <lineage>
        <taxon>Bacteria</taxon>
        <taxon>Candidatus Roizmaniibacteriota</taxon>
    </lineage>
</organism>
<accession>A0A2M7QH27</accession>
<name>A0A2M7QH27_9BACT</name>
<feature type="domain" description="N-acetyltransferase" evidence="1">
    <location>
        <begin position="1"/>
        <end position="142"/>
    </location>
</feature>
<proteinExistence type="predicted"/>
<dbReference type="Proteomes" id="UP000229401">
    <property type="component" value="Unassembled WGS sequence"/>
</dbReference>
<dbReference type="PROSITE" id="PS51186">
    <property type="entry name" value="GNAT"/>
    <property type="match status" value="1"/>
</dbReference>
<dbReference type="InterPro" id="IPR000182">
    <property type="entry name" value="GNAT_dom"/>
</dbReference>
<reference evidence="3" key="1">
    <citation type="submission" date="2017-09" db="EMBL/GenBank/DDBJ databases">
        <title>Depth-based differentiation of microbial function through sediment-hosted aquifers and enrichment of novel symbionts in the deep terrestrial subsurface.</title>
        <authorList>
            <person name="Probst A.J."/>
            <person name="Ladd B."/>
            <person name="Jarett J.K."/>
            <person name="Geller-Mcgrath D.E."/>
            <person name="Sieber C.M.K."/>
            <person name="Emerson J.B."/>
            <person name="Anantharaman K."/>
            <person name="Thomas B.C."/>
            <person name="Malmstrom R."/>
            <person name="Stieglmeier M."/>
            <person name="Klingl A."/>
            <person name="Woyke T."/>
            <person name="Ryan C.M."/>
            <person name="Banfield J.F."/>
        </authorList>
    </citation>
    <scope>NUCLEOTIDE SEQUENCE [LARGE SCALE GENOMIC DNA]</scope>
</reference>
<dbReference type="GO" id="GO:0016747">
    <property type="term" value="F:acyltransferase activity, transferring groups other than amino-acyl groups"/>
    <property type="evidence" value="ECO:0007669"/>
    <property type="project" value="InterPro"/>
</dbReference>
<sequence>MIIQKANSGDSHRILELVVQLRKSACLEMGEQVPSQLLNIESETYLKSLFNRLETYLFIAKEHNEIVGFCMAVETPKITEAKNRLDILELVVDEKHRGKGIGVALLTQIELIAKEKGILYIKVATGTKMKSNEFYKKRIRLF</sequence>
<dbReference type="SUPFAM" id="SSF55729">
    <property type="entry name" value="Acyl-CoA N-acyltransferases (Nat)"/>
    <property type="match status" value="1"/>
</dbReference>
<dbReference type="Pfam" id="PF00583">
    <property type="entry name" value="Acetyltransf_1"/>
    <property type="match status" value="1"/>
</dbReference>
<dbReference type="InterPro" id="IPR016181">
    <property type="entry name" value="Acyl_CoA_acyltransferase"/>
</dbReference>
<dbReference type="Gene3D" id="3.40.630.30">
    <property type="match status" value="1"/>
</dbReference>
<evidence type="ECO:0000313" key="3">
    <source>
        <dbReference type="Proteomes" id="UP000229401"/>
    </source>
</evidence>
<dbReference type="EMBL" id="PFLI01000181">
    <property type="protein sequence ID" value="PIY71619.1"/>
    <property type="molecule type" value="Genomic_DNA"/>
</dbReference>
<dbReference type="CDD" id="cd04301">
    <property type="entry name" value="NAT_SF"/>
    <property type="match status" value="1"/>
</dbReference>
<comment type="caution">
    <text evidence="2">The sequence shown here is derived from an EMBL/GenBank/DDBJ whole genome shotgun (WGS) entry which is preliminary data.</text>
</comment>
<dbReference type="AlphaFoldDB" id="A0A2M7QH27"/>